<keyword evidence="1" id="KW-1133">Transmembrane helix</keyword>
<dbReference type="GO" id="GO:0015385">
    <property type="term" value="F:sodium:proton antiporter activity"/>
    <property type="evidence" value="ECO:0007669"/>
    <property type="project" value="TreeGrafter"/>
</dbReference>
<dbReference type="NCBIfam" id="TIGR01300">
    <property type="entry name" value="CPA3_mnhG_phaG"/>
    <property type="match status" value="1"/>
</dbReference>
<name>A0A3B0S648_9ZZZZ</name>
<evidence type="ECO:0000313" key="2">
    <source>
        <dbReference type="EMBL" id="VAW01551.1"/>
    </source>
</evidence>
<feature type="transmembrane region" description="Helical" evidence="1">
    <location>
        <begin position="76"/>
        <end position="97"/>
    </location>
</feature>
<feature type="transmembrane region" description="Helical" evidence="1">
    <location>
        <begin position="14"/>
        <end position="37"/>
    </location>
</feature>
<dbReference type="Pfam" id="PF03334">
    <property type="entry name" value="PhaG_MnhG_YufB"/>
    <property type="match status" value="1"/>
</dbReference>
<dbReference type="PANTHER" id="PTHR34703:SF1">
    <property type="entry name" value="ANTIPORTER SUBUNIT MNHG2-RELATED"/>
    <property type="match status" value="1"/>
</dbReference>
<sequence length="120" mass="12681">MSEWMPLLELTRHIIAGGLMFGGAVFMLIGASGVLRLPDFYSRIHAAGITDTLATLLLIAGMMLESGFTQTSAKLALVAIFLFLTSPTATHAIANAAHKAGLKPRLGTIKPAHPRQDKGA</sequence>
<accession>A0A3B0S648</accession>
<keyword evidence="1" id="KW-0812">Transmembrane</keyword>
<dbReference type="AlphaFoldDB" id="A0A3B0S648"/>
<organism evidence="2">
    <name type="scientific">hydrothermal vent metagenome</name>
    <dbReference type="NCBI Taxonomy" id="652676"/>
    <lineage>
        <taxon>unclassified sequences</taxon>
        <taxon>metagenomes</taxon>
        <taxon>ecological metagenomes</taxon>
    </lineage>
</organism>
<proteinExistence type="predicted"/>
<reference evidence="2" key="1">
    <citation type="submission" date="2018-06" db="EMBL/GenBank/DDBJ databases">
        <authorList>
            <person name="Zhirakovskaya E."/>
        </authorList>
    </citation>
    <scope>NUCLEOTIDE SEQUENCE</scope>
</reference>
<feature type="transmembrane region" description="Helical" evidence="1">
    <location>
        <begin position="44"/>
        <end position="64"/>
    </location>
</feature>
<dbReference type="PANTHER" id="PTHR34703">
    <property type="entry name" value="ANTIPORTER SUBUNIT MNHG2-RELATED"/>
    <property type="match status" value="1"/>
</dbReference>
<dbReference type="EMBL" id="UOEE01000323">
    <property type="protein sequence ID" value="VAW01551.1"/>
    <property type="molecule type" value="Genomic_DNA"/>
</dbReference>
<protein>
    <submittedName>
        <fullName evidence="2">Na(+) H(+) antiporter subunit G</fullName>
    </submittedName>
</protein>
<keyword evidence="1" id="KW-0472">Membrane</keyword>
<evidence type="ECO:0000256" key="1">
    <source>
        <dbReference type="SAM" id="Phobius"/>
    </source>
</evidence>
<dbReference type="InterPro" id="IPR005133">
    <property type="entry name" value="PhaG_MnhG_YufB"/>
</dbReference>
<gene>
    <name evidence="2" type="ORF">MNBD_ALPHA06-1308</name>
</gene>